<dbReference type="GO" id="GO:0009423">
    <property type="term" value="P:chorismate biosynthetic process"/>
    <property type="evidence" value="ECO:0007669"/>
    <property type="project" value="UniProtKB-UniRule"/>
</dbReference>
<feature type="binding site" evidence="10">
    <location>
        <position position="248"/>
    </location>
    <ligand>
        <name>Zn(2+)</name>
        <dbReference type="ChEBI" id="CHEBI:29105"/>
    </ligand>
</feature>
<dbReference type="Proteomes" id="UP000539642">
    <property type="component" value="Unassembled WGS sequence"/>
</dbReference>
<dbReference type="FunFam" id="3.40.50.1970:FF:000007">
    <property type="entry name" value="Pentafunctional AROM polypeptide"/>
    <property type="match status" value="1"/>
</dbReference>
<comment type="caution">
    <text evidence="14">The sequence shown here is derived from an EMBL/GenBank/DDBJ whole genome shotgun (WGS) entry which is preliminary data.</text>
</comment>
<evidence type="ECO:0000256" key="7">
    <source>
        <dbReference type="ARBA" id="ARBA00023027"/>
    </source>
</evidence>
<comment type="similarity">
    <text evidence="10">Belongs to the sugar phosphate cyclases superfamily. Dehydroquinate synthase family.</text>
</comment>
<dbReference type="Pfam" id="PF24621">
    <property type="entry name" value="DHQS_C"/>
    <property type="match status" value="1"/>
</dbReference>
<comment type="cofactor">
    <cofactor evidence="1 10">
        <name>NAD(+)</name>
        <dbReference type="ChEBI" id="CHEBI:57540"/>
    </cofactor>
</comment>
<evidence type="ECO:0000256" key="5">
    <source>
        <dbReference type="ARBA" id="ARBA00022741"/>
    </source>
</evidence>
<evidence type="ECO:0000256" key="1">
    <source>
        <dbReference type="ARBA" id="ARBA00001911"/>
    </source>
</evidence>
<dbReference type="PIRSF" id="PIRSF001455">
    <property type="entry name" value="DHQ_synth"/>
    <property type="match status" value="1"/>
</dbReference>
<keyword evidence="8 10" id="KW-0456">Lyase</keyword>
<feature type="binding site" evidence="10">
    <location>
        <position position="143"/>
    </location>
    <ligand>
        <name>NAD(+)</name>
        <dbReference type="ChEBI" id="CHEBI:57540"/>
    </ligand>
</feature>
<dbReference type="GO" id="GO:0009073">
    <property type="term" value="P:aromatic amino acid family biosynthetic process"/>
    <property type="evidence" value="ECO:0007669"/>
    <property type="project" value="UniProtKB-KW"/>
</dbReference>
<evidence type="ECO:0000256" key="2">
    <source>
        <dbReference type="ARBA" id="ARBA00001947"/>
    </source>
</evidence>
<reference evidence="14 15" key="1">
    <citation type="submission" date="2020-08" db="EMBL/GenBank/DDBJ databases">
        <title>Genomic Encyclopedia of Type Strains, Phase IV (KMG-IV): sequencing the most valuable type-strain genomes for metagenomic binning, comparative biology and taxonomic classification.</title>
        <authorList>
            <person name="Goeker M."/>
        </authorList>
    </citation>
    <scope>NUCLEOTIDE SEQUENCE [LARGE SCALE GENOMIC DNA]</scope>
    <source>
        <strain evidence="14 15">DSM 28570</strain>
    </source>
</reference>
<evidence type="ECO:0000259" key="12">
    <source>
        <dbReference type="Pfam" id="PF01761"/>
    </source>
</evidence>
<dbReference type="InterPro" id="IPR050071">
    <property type="entry name" value="Dehydroquinate_synthase"/>
</dbReference>
<dbReference type="SUPFAM" id="SSF56796">
    <property type="entry name" value="Dehydroquinate synthase-like"/>
    <property type="match status" value="1"/>
</dbReference>
<feature type="domain" description="3-dehydroquinate synthase C-terminal" evidence="13">
    <location>
        <begin position="182"/>
        <end position="325"/>
    </location>
</feature>
<dbReference type="InterPro" id="IPR016037">
    <property type="entry name" value="DHQ_synth_AroB"/>
</dbReference>
<keyword evidence="4 10" id="KW-0479">Metal-binding</keyword>
<dbReference type="EC" id="4.2.3.4" evidence="10 11"/>
<dbReference type="GO" id="GO:0000166">
    <property type="term" value="F:nucleotide binding"/>
    <property type="evidence" value="ECO:0007669"/>
    <property type="project" value="UniProtKB-KW"/>
</dbReference>
<dbReference type="NCBIfam" id="TIGR01357">
    <property type="entry name" value="aroB"/>
    <property type="match status" value="1"/>
</dbReference>
<dbReference type="CDD" id="cd08195">
    <property type="entry name" value="DHQS"/>
    <property type="match status" value="1"/>
</dbReference>
<dbReference type="PANTHER" id="PTHR43622:SF1">
    <property type="entry name" value="3-DEHYDROQUINATE SYNTHASE"/>
    <property type="match status" value="1"/>
</dbReference>
<keyword evidence="10" id="KW-0028">Amino-acid biosynthesis</keyword>
<dbReference type="InterPro" id="IPR056179">
    <property type="entry name" value="DHQS_C"/>
</dbReference>
<gene>
    <name evidence="10" type="primary">aroB</name>
    <name evidence="14" type="ORF">HNQ81_000459</name>
</gene>
<comment type="catalytic activity">
    <reaction evidence="10">
        <text>7-phospho-2-dehydro-3-deoxy-D-arabino-heptonate = 3-dehydroquinate + phosphate</text>
        <dbReference type="Rhea" id="RHEA:21968"/>
        <dbReference type="ChEBI" id="CHEBI:32364"/>
        <dbReference type="ChEBI" id="CHEBI:43474"/>
        <dbReference type="ChEBI" id="CHEBI:58394"/>
        <dbReference type="EC" id="4.2.3.4"/>
    </reaction>
</comment>
<proteinExistence type="inferred from homology"/>
<keyword evidence="7 10" id="KW-0520">NAD</keyword>
<dbReference type="Gene3D" id="3.40.50.1970">
    <property type="match status" value="1"/>
</dbReference>
<keyword evidence="10" id="KW-0057">Aromatic amino acid biosynthesis</keyword>
<evidence type="ECO:0000256" key="6">
    <source>
        <dbReference type="ARBA" id="ARBA00022833"/>
    </source>
</evidence>
<evidence type="ECO:0000256" key="11">
    <source>
        <dbReference type="NCBIfam" id="TIGR01357"/>
    </source>
</evidence>
<comment type="subcellular location">
    <subcellularLocation>
        <location evidence="10">Cytoplasm</location>
    </subcellularLocation>
</comment>
<dbReference type="GO" id="GO:0046872">
    <property type="term" value="F:metal ion binding"/>
    <property type="evidence" value="ECO:0007669"/>
    <property type="project" value="UniProtKB-KW"/>
</dbReference>
<comment type="caution">
    <text evidence="10">Lacks conserved residue(s) required for the propagation of feature annotation.</text>
</comment>
<comment type="function">
    <text evidence="3 10">Catalyzes the conversion of 3-deoxy-D-arabino-heptulosonate 7-phosphate (DAHP) to dehydroquinate (DHQ).</text>
</comment>
<accession>A0A840ULU9</accession>
<comment type="cofactor">
    <cofactor evidence="2">
        <name>Zn(2+)</name>
        <dbReference type="ChEBI" id="CHEBI:29105"/>
    </cofactor>
</comment>
<evidence type="ECO:0000313" key="15">
    <source>
        <dbReference type="Proteomes" id="UP000539642"/>
    </source>
</evidence>
<dbReference type="UniPathway" id="UPA00053">
    <property type="reaction ID" value="UER00085"/>
</dbReference>
<feature type="binding site" evidence="10">
    <location>
        <begin position="130"/>
        <end position="131"/>
    </location>
    <ligand>
        <name>NAD(+)</name>
        <dbReference type="ChEBI" id="CHEBI:57540"/>
    </ligand>
</feature>
<dbReference type="HAMAP" id="MF_00110">
    <property type="entry name" value="DHQ_synthase"/>
    <property type="match status" value="1"/>
</dbReference>
<dbReference type="AlphaFoldDB" id="A0A840ULU9"/>
<feature type="binding site" evidence="10">
    <location>
        <position position="185"/>
    </location>
    <ligand>
        <name>Zn(2+)</name>
        <dbReference type="ChEBI" id="CHEBI:29105"/>
    </ligand>
</feature>
<feature type="binding site" evidence="10">
    <location>
        <position position="264"/>
    </location>
    <ligand>
        <name>Zn(2+)</name>
        <dbReference type="ChEBI" id="CHEBI:29105"/>
    </ligand>
</feature>
<dbReference type="Gene3D" id="1.20.1090.10">
    <property type="entry name" value="Dehydroquinate synthase-like - alpha domain"/>
    <property type="match status" value="1"/>
</dbReference>
<evidence type="ECO:0000256" key="3">
    <source>
        <dbReference type="ARBA" id="ARBA00003485"/>
    </source>
</evidence>
<evidence type="ECO:0000259" key="13">
    <source>
        <dbReference type="Pfam" id="PF24621"/>
    </source>
</evidence>
<keyword evidence="5 10" id="KW-0547">Nucleotide-binding</keyword>
<evidence type="ECO:0000313" key="14">
    <source>
        <dbReference type="EMBL" id="MBB5346752.1"/>
    </source>
</evidence>
<dbReference type="GO" id="GO:0008652">
    <property type="term" value="P:amino acid biosynthetic process"/>
    <property type="evidence" value="ECO:0007669"/>
    <property type="project" value="UniProtKB-KW"/>
</dbReference>
<keyword evidence="10" id="KW-0963">Cytoplasm</keyword>
<evidence type="ECO:0000256" key="10">
    <source>
        <dbReference type="HAMAP-Rule" id="MF_00110"/>
    </source>
</evidence>
<evidence type="ECO:0000256" key="8">
    <source>
        <dbReference type="ARBA" id="ARBA00023239"/>
    </source>
</evidence>
<dbReference type="EMBL" id="JACHEO010000001">
    <property type="protein sequence ID" value="MBB5346752.1"/>
    <property type="molecule type" value="Genomic_DNA"/>
</dbReference>
<name>A0A840ULU9_9BACT</name>
<feature type="binding site" evidence="10">
    <location>
        <position position="152"/>
    </location>
    <ligand>
        <name>NAD(+)</name>
        <dbReference type="ChEBI" id="CHEBI:57540"/>
    </ligand>
</feature>
<dbReference type="GO" id="GO:0005737">
    <property type="term" value="C:cytoplasm"/>
    <property type="evidence" value="ECO:0007669"/>
    <property type="project" value="UniProtKB-SubCell"/>
</dbReference>
<protein>
    <recommendedName>
        <fullName evidence="10 11">3-dehydroquinate synthase</fullName>
        <shortName evidence="10">DHQS</shortName>
        <ecNumber evidence="10 11">4.2.3.4</ecNumber>
    </recommendedName>
</protein>
<organism evidence="14 15">
    <name type="scientific">Desulfoprunum benzoelyticum</name>
    <dbReference type="NCBI Taxonomy" id="1506996"/>
    <lineage>
        <taxon>Bacteria</taxon>
        <taxon>Pseudomonadati</taxon>
        <taxon>Thermodesulfobacteriota</taxon>
        <taxon>Desulfobulbia</taxon>
        <taxon>Desulfobulbales</taxon>
        <taxon>Desulfobulbaceae</taxon>
        <taxon>Desulfoprunum</taxon>
    </lineage>
</organism>
<feature type="binding site" evidence="10">
    <location>
        <begin position="106"/>
        <end position="110"/>
    </location>
    <ligand>
        <name>NAD(+)</name>
        <dbReference type="ChEBI" id="CHEBI:57540"/>
    </ligand>
</feature>
<keyword evidence="6 10" id="KW-0862">Zinc</keyword>
<evidence type="ECO:0000256" key="4">
    <source>
        <dbReference type="ARBA" id="ARBA00022723"/>
    </source>
</evidence>
<evidence type="ECO:0000256" key="9">
    <source>
        <dbReference type="ARBA" id="ARBA00023285"/>
    </source>
</evidence>
<keyword evidence="9 10" id="KW-0170">Cobalt</keyword>
<comment type="pathway">
    <text evidence="10">Metabolic intermediate biosynthesis; chorismate biosynthesis; chorismate from D-erythrose 4-phosphate and phosphoenolpyruvate: step 2/7.</text>
</comment>
<feature type="domain" description="3-dehydroquinate synthase N-terminal" evidence="12">
    <location>
        <begin position="69"/>
        <end position="179"/>
    </location>
</feature>
<dbReference type="Pfam" id="PF01761">
    <property type="entry name" value="DHQ_synthase"/>
    <property type="match status" value="1"/>
</dbReference>
<dbReference type="PANTHER" id="PTHR43622">
    <property type="entry name" value="3-DEHYDROQUINATE SYNTHASE"/>
    <property type="match status" value="1"/>
</dbReference>
<dbReference type="RefSeq" id="WP_183347865.1">
    <property type="nucleotide sequence ID" value="NZ_JACHEO010000001.1"/>
</dbReference>
<keyword evidence="15" id="KW-1185">Reference proteome</keyword>
<dbReference type="InterPro" id="IPR030963">
    <property type="entry name" value="DHQ_synth_fam"/>
</dbReference>
<dbReference type="GO" id="GO:0003856">
    <property type="term" value="F:3-dehydroquinate synthase activity"/>
    <property type="evidence" value="ECO:0007669"/>
    <property type="project" value="UniProtKB-UniRule"/>
</dbReference>
<comment type="cofactor">
    <cofactor evidence="10">
        <name>Co(2+)</name>
        <dbReference type="ChEBI" id="CHEBI:48828"/>
    </cofactor>
    <cofactor evidence="10">
        <name>Zn(2+)</name>
        <dbReference type="ChEBI" id="CHEBI:29105"/>
    </cofactor>
    <text evidence="10">Binds 1 divalent metal cation per subunit. Can use either Co(2+) or Zn(2+).</text>
</comment>
<dbReference type="InterPro" id="IPR030960">
    <property type="entry name" value="DHQS/DOIS_N"/>
</dbReference>
<sequence length="356" mass="38079">MAEIQVGLGERSYPIRIEQGCLARVGEDLARRRFAKRYGVITDDRVEGLYGQQLVRHLAAAGVQAELFAFPHGEVSKHLATIGALASRLAAAGFDRRDGLIAFGGGVVGDITGFLAAIYMRGIPFVQAPTTLLAQVDSSVGGKTGVDIPEGKNLIGAFYQPQAVYIDPEVLATLEPAELLGGLAEVIKYGVIRDPDFFAYLERKREEILALETAAIEETILTCCRIKAEVVEQDEREGGMRRILNFGHTIGHAVEAASGFAISHGHAVAIGMVAAARLAVAKGMLAVAAEQRITALIAAYGLPVAIPADLDRERIRTYLKTDKKAVAGKVFYILPTAIGATSITDAVSERQLDQVL</sequence>